<feature type="domain" description="CRC" evidence="5">
    <location>
        <begin position="382"/>
        <end position="492"/>
    </location>
</feature>
<keyword evidence="7" id="KW-1185">Reference proteome</keyword>
<evidence type="ECO:0000256" key="1">
    <source>
        <dbReference type="ARBA" id="ARBA00004123"/>
    </source>
</evidence>
<feature type="region of interest" description="Disordered" evidence="4">
    <location>
        <begin position="1"/>
        <end position="23"/>
    </location>
</feature>
<dbReference type="InterPro" id="IPR028307">
    <property type="entry name" value="Lin-54_fam"/>
</dbReference>
<name>A0AAD3H6K1_9STRA</name>
<evidence type="ECO:0000256" key="2">
    <source>
        <dbReference type="ARBA" id="ARBA00007267"/>
    </source>
</evidence>
<gene>
    <name evidence="6" type="ORF">CTEN210_08275</name>
</gene>
<evidence type="ECO:0000313" key="7">
    <source>
        <dbReference type="Proteomes" id="UP001054902"/>
    </source>
</evidence>
<dbReference type="InterPro" id="IPR005172">
    <property type="entry name" value="CRC"/>
</dbReference>
<comment type="caution">
    <text evidence="6">The sequence shown here is derived from an EMBL/GenBank/DDBJ whole genome shotgun (WGS) entry which is preliminary data.</text>
</comment>
<feature type="region of interest" description="Disordered" evidence="4">
    <location>
        <begin position="52"/>
        <end position="71"/>
    </location>
</feature>
<dbReference type="AlphaFoldDB" id="A0AAD3H6K1"/>
<dbReference type="EMBL" id="BLLK01000045">
    <property type="protein sequence ID" value="GFH51799.1"/>
    <property type="molecule type" value="Genomic_DNA"/>
</dbReference>
<comment type="similarity">
    <text evidence="2">Belongs to the lin-54 family.</text>
</comment>
<dbReference type="PROSITE" id="PS51634">
    <property type="entry name" value="CRC"/>
    <property type="match status" value="1"/>
</dbReference>
<proteinExistence type="inferred from homology"/>
<dbReference type="PANTHER" id="PTHR12446:SF34">
    <property type="entry name" value="PROTEIN LIN-54 HOMOLOG"/>
    <property type="match status" value="1"/>
</dbReference>
<evidence type="ECO:0000259" key="5">
    <source>
        <dbReference type="PROSITE" id="PS51634"/>
    </source>
</evidence>
<accession>A0AAD3H6K1</accession>
<dbReference type="GO" id="GO:0005634">
    <property type="term" value="C:nucleus"/>
    <property type="evidence" value="ECO:0007669"/>
    <property type="project" value="UniProtKB-SubCell"/>
</dbReference>
<dbReference type="Pfam" id="PF03638">
    <property type="entry name" value="TCR"/>
    <property type="match status" value="2"/>
</dbReference>
<dbReference type="Proteomes" id="UP001054902">
    <property type="component" value="Unassembled WGS sequence"/>
</dbReference>
<keyword evidence="3" id="KW-0539">Nucleus</keyword>
<dbReference type="PANTHER" id="PTHR12446">
    <property type="entry name" value="TESMIN/TSO1-RELATED"/>
    <property type="match status" value="1"/>
</dbReference>
<comment type="subcellular location">
    <subcellularLocation>
        <location evidence="1">Nucleus</location>
    </subcellularLocation>
</comment>
<evidence type="ECO:0000256" key="4">
    <source>
        <dbReference type="SAM" id="MobiDB-lite"/>
    </source>
</evidence>
<organism evidence="6 7">
    <name type="scientific">Chaetoceros tenuissimus</name>
    <dbReference type="NCBI Taxonomy" id="426638"/>
    <lineage>
        <taxon>Eukaryota</taxon>
        <taxon>Sar</taxon>
        <taxon>Stramenopiles</taxon>
        <taxon>Ochrophyta</taxon>
        <taxon>Bacillariophyta</taxon>
        <taxon>Coscinodiscophyceae</taxon>
        <taxon>Chaetocerotophycidae</taxon>
        <taxon>Chaetocerotales</taxon>
        <taxon>Chaetocerotaceae</taxon>
        <taxon>Chaetoceros</taxon>
    </lineage>
</organism>
<evidence type="ECO:0000256" key="3">
    <source>
        <dbReference type="ARBA" id="ARBA00023242"/>
    </source>
</evidence>
<evidence type="ECO:0000313" key="6">
    <source>
        <dbReference type="EMBL" id="GFH51799.1"/>
    </source>
</evidence>
<dbReference type="GO" id="GO:0006355">
    <property type="term" value="P:regulation of DNA-templated transcription"/>
    <property type="evidence" value="ECO:0007669"/>
    <property type="project" value="TreeGrafter"/>
</dbReference>
<dbReference type="InterPro" id="IPR033467">
    <property type="entry name" value="Tesmin/TSO1-like_CXC"/>
</dbReference>
<sequence>MSPTTPATADEKEIVNPSSERTDLVALGLAQEARGSRSMDEADPRIVGDSTNRVSFALPTPSTTGESSSIKETPMAVATIHAIELTASRSTIDTVSTVASTLNRKNTADYEPIEVTSLADDKKPSPKKVDYTNAPIVPSLASTMPSLPRGMPLHPALNIPDNLTESLSPSLLQPMPPLSATGDFTIDSFAYFNPVLSPYGGITNRNSPIFQSMANIQAGNFATFPSPSNMNLSCMDDIALEATEEDQENLKPSSTEIMKIDPPKRAVGKSLERLTESMKKKKRRIQKPTNTEKTSTVTTVANRRLPLRKRGIKHPISSVSPPIITTSIPAPRSSIQISTARIRTNQDIQNSIGKKRVIQHHPSFGKNTIVDSIETKQSLTVATRGCKCPNSKCVKLYCECFQGGNLCGGKCRCDSCHNTLEESYPGGLRHNKIKECMTKRADAFHVREVKSAEDEGCKCKKSHCLKKYCQCFKQGIKCSGLCSCSDCLNLSDEVEATEVSAEVEEVSDEDETTEVSYEDEVAYESGFTESKAYTPAVAI</sequence>
<reference evidence="6 7" key="1">
    <citation type="journal article" date="2021" name="Sci. Rep.">
        <title>The genome of the diatom Chaetoceros tenuissimus carries an ancient integrated fragment of an extant virus.</title>
        <authorList>
            <person name="Hongo Y."/>
            <person name="Kimura K."/>
            <person name="Takaki Y."/>
            <person name="Yoshida Y."/>
            <person name="Baba S."/>
            <person name="Kobayashi G."/>
            <person name="Nagasaki K."/>
            <person name="Hano T."/>
            <person name="Tomaru Y."/>
        </authorList>
    </citation>
    <scope>NUCLEOTIDE SEQUENCE [LARGE SCALE GENOMIC DNA]</scope>
    <source>
        <strain evidence="6 7">NIES-3715</strain>
    </source>
</reference>
<protein>
    <recommendedName>
        <fullName evidence="5">CRC domain-containing protein</fullName>
    </recommendedName>
</protein>
<dbReference type="SMART" id="SM01114">
    <property type="entry name" value="CXC"/>
    <property type="match status" value="2"/>
</dbReference>